<dbReference type="InterPro" id="IPR036305">
    <property type="entry name" value="RGS_sf"/>
</dbReference>
<dbReference type="PROSITE" id="PS50132">
    <property type="entry name" value="RGS"/>
    <property type="match status" value="1"/>
</dbReference>
<protein>
    <recommendedName>
        <fullName evidence="5">SAM domain-containing protein</fullName>
    </recommendedName>
</protein>
<dbReference type="Gene3D" id="1.10.167.10">
    <property type="entry name" value="Regulator of G-protein Signalling 4, domain 2"/>
    <property type="match status" value="1"/>
</dbReference>
<proteinExistence type="predicted"/>
<dbReference type="EMBL" id="PYSW02000031">
    <property type="protein sequence ID" value="KAG2378772.1"/>
    <property type="molecule type" value="Genomic_DNA"/>
</dbReference>
<dbReference type="AlphaFoldDB" id="A0AA88GG07"/>
<dbReference type="GeneID" id="68100374"/>
<dbReference type="PROSITE" id="PS50105">
    <property type="entry name" value="SAM_DOMAIN"/>
    <property type="match status" value="1"/>
</dbReference>
<evidence type="ECO:0000259" key="1">
    <source>
        <dbReference type="PROSITE" id="PS50105"/>
    </source>
</evidence>
<dbReference type="RefSeq" id="XP_044546034.1">
    <property type="nucleotide sequence ID" value="XM_044697939.1"/>
</dbReference>
<reference evidence="3 4" key="1">
    <citation type="journal article" date="2018" name="BMC Genomics">
        <title>The genome of Naegleria lovaniensis, the basis for a comparative approach to unravel pathogenicity factors of the human pathogenic amoeba N. fowleri.</title>
        <authorList>
            <person name="Liechti N."/>
            <person name="Schurch N."/>
            <person name="Bruggmann R."/>
            <person name="Wittwer M."/>
        </authorList>
    </citation>
    <scope>NUCLEOTIDE SEQUENCE [LARGE SCALE GENOMIC DNA]</scope>
    <source>
        <strain evidence="3 4">ATCC 30569</strain>
    </source>
</reference>
<dbReference type="Pfam" id="PF00536">
    <property type="entry name" value="SAM_1"/>
    <property type="match status" value="1"/>
</dbReference>
<evidence type="ECO:0000313" key="3">
    <source>
        <dbReference type="EMBL" id="KAG2378772.1"/>
    </source>
</evidence>
<dbReference type="InterPro" id="IPR016137">
    <property type="entry name" value="RGS"/>
</dbReference>
<feature type="domain" description="RGS" evidence="2">
    <location>
        <begin position="65"/>
        <end position="131"/>
    </location>
</feature>
<feature type="domain" description="SAM" evidence="1">
    <location>
        <begin position="274"/>
        <end position="351"/>
    </location>
</feature>
<dbReference type="SUPFAM" id="SSF47769">
    <property type="entry name" value="SAM/Pointed domain"/>
    <property type="match status" value="1"/>
</dbReference>
<dbReference type="Proteomes" id="UP000816034">
    <property type="component" value="Unassembled WGS sequence"/>
</dbReference>
<sequence length="368" mass="42761">MLTHKPQNNDTYLDRSSSSTIVCPSSITTRTFVPSSNSSNSISSHSVSSSNEFSNVSDLLKTYNNFESFIQQHDGKQRLKEYLESLRNEEQLLFVEIMEPFMTRNLEILNKENINSSSRTCEPSLQNQHVSTSTRDWSEKSNSYYYYYSELIMNQENEWPSNDIIMESVKNASRHRHGHLQPSSSLMNQTMLMNLDINTTNSEGEPHWTSLCQVVFTQFLKDDSPHQLNVSSKLKTNVKQASLSNCEQEAKKALTTLYHEVLSQMKEEAFHHLRKSEDFKIWILSKAIEFSQKAEQYSVQTFLEENEMAENWPLFKKKKLCTMKDIREMTEDDFRKLGVKKLGHLKRLVRKTTEHFMCSVQSTSLANQ</sequence>
<evidence type="ECO:0008006" key="5">
    <source>
        <dbReference type="Google" id="ProtNLM"/>
    </source>
</evidence>
<dbReference type="Pfam" id="PF00615">
    <property type="entry name" value="RGS"/>
    <property type="match status" value="1"/>
</dbReference>
<comment type="caution">
    <text evidence="3">The sequence shown here is derived from an EMBL/GenBank/DDBJ whole genome shotgun (WGS) entry which is preliminary data.</text>
</comment>
<dbReference type="CDD" id="cd09487">
    <property type="entry name" value="SAM_superfamily"/>
    <property type="match status" value="1"/>
</dbReference>
<dbReference type="InterPro" id="IPR044926">
    <property type="entry name" value="RGS_subdomain_2"/>
</dbReference>
<evidence type="ECO:0000259" key="2">
    <source>
        <dbReference type="PROSITE" id="PS50132"/>
    </source>
</evidence>
<dbReference type="InterPro" id="IPR001660">
    <property type="entry name" value="SAM"/>
</dbReference>
<gene>
    <name evidence="3" type="ORF">C9374_007920</name>
</gene>
<keyword evidence="4" id="KW-1185">Reference proteome</keyword>
<organism evidence="3 4">
    <name type="scientific">Naegleria lovaniensis</name>
    <name type="common">Amoeba</name>
    <dbReference type="NCBI Taxonomy" id="51637"/>
    <lineage>
        <taxon>Eukaryota</taxon>
        <taxon>Discoba</taxon>
        <taxon>Heterolobosea</taxon>
        <taxon>Tetramitia</taxon>
        <taxon>Eutetramitia</taxon>
        <taxon>Vahlkampfiidae</taxon>
        <taxon>Naegleria</taxon>
    </lineage>
</organism>
<dbReference type="SUPFAM" id="SSF48097">
    <property type="entry name" value="Regulator of G-protein signaling, RGS"/>
    <property type="match status" value="1"/>
</dbReference>
<dbReference type="Gene3D" id="1.10.150.50">
    <property type="entry name" value="Transcription Factor, Ets-1"/>
    <property type="match status" value="1"/>
</dbReference>
<evidence type="ECO:0000313" key="4">
    <source>
        <dbReference type="Proteomes" id="UP000816034"/>
    </source>
</evidence>
<accession>A0AA88GG07</accession>
<name>A0AA88GG07_NAELO</name>
<dbReference type="InterPro" id="IPR013761">
    <property type="entry name" value="SAM/pointed_sf"/>
</dbReference>